<proteinExistence type="predicted"/>
<organism evidence="1">
    <name type="scientific">marine metagenome</name>
    <dbReference type="NCBI Taxonomy" id="408172"/>
    <lineage>
        <taxon>unclassified sequences</taxon>
        <taxon>metagenomes</taxon>
        <taxon>ecological metagenomes</taxon>
    </lineage>
</organism>
<gene>
    <name evidence="1" type="ORF">METZ01_LOCUS258946</name>
</gene>
<evidence type="ECO:0000313" key="1">
    <source>
        <dbReference type="EMBL" id="SVC06092.1"/>
    </source>
</evidence>
<dbReference type="AlphaFoldDB" id="A0A382J3T5"/>
<accession>A0A382J3T5</accession>
<protein>
    <submittedName>
        <fullName evidence="1">Uncharacterized protein</fullName>
    </submittedName>
</protein>
<reference evidence="1" key="1">
    <citation type="submission" date="2018-05" db="EMBL/GenBank/DDBJ databases">
        <authorList>
            <person name="Lanie J.A."/>
            <person name="Ng W.-L."/>
            <person name="Kazmierczak K.M."/>
            <person name="Andrzejewski T.M."/>
            <person name="Davidsen T.M."/>
            <person name="Wayne K.J."/>
            <person name="Tettelin H."/>
            <person name="Glass J.I."/>
            <person name="Rusch D."/>
            <person name="Podicherti R."/>
            <person name="Tsui H.-C.T."/>
            <person name="Winkler M.E."/>
        </authorList>
    </citation>
    <scope>NUCLEOTIDE SEQUENCE</scope>
</reference>
<sequence>MSAVCTYADEPNCSGECTDVTAEWLDVEGSFSMTFSEDGTGTFTSSEGSNSFNWFGSGSYTITFDDEIHTVNLAEGSITWNSSDDICIQFTLTK</sequence>
<dbReference type="EMBL" id="UINC01071300">
    <property type="protein sequence ID" value="SVC06092.1"/>
    <property type="molecule type" value="Genomic_DNA"/>
</dbReference>
<name>A0A382J3T5_9ZZZZ</name>